<dbReference type="InterPro" id="IPR040336">
    <property type="entry name" value="At1g61900-like"/>
</dbReference>
<dbReference type="ExpressionAtlas" id="M8AR61">
    <property type="expression patterns" value="baseline"/>
</dbReference>
<proteinExistence type="predicted"/>
<dbReference type="EnsemblPlants" id="EMT03899">
    <property type="protein sequence ID" value="EMT03899"/>
    <property type="gene ID" value="F775_29914"/>
</dbReference>
<organism evidence="2">
    <name type="scientific">Aegilops tauschii</name>
    <name type="common">Tausch's goatgrass</name>
    <name type="synonym">Aegilops squarrosa</name>
    <dbReference type="NCBI Taxonomy" id="37682"/>
    <lineage>
        <taxon>Eukaryota</taxon>
        <taxon>Viridiplantae</taxon>
        <taxon>Streptophyta</taxon>
        <taxon>Embryophyta</taxon>
        <taxon>Tracheophyta</taxon>
        <taxon>Spermatophyta</taxon>
        <taxon>Magnoliopsida</taxon>
        <taxon>Liliopsida</taxon>
        <taxon>Poales</taxon>
        <taxon>Poaceae</taxon>
        <taxon>BOP clade</taxon>
        <taxon>Pooideae</taxon>
        <taxon>Triticodae</taxon>
        <taxon>Triticeae</taxon>
        <taxon>Triticinae</taxon>
        <taxon>Aegilops</taxon>
    </lineage>
</organism>
<sequence length="247" mass="26743">MGPAVRLSVAAALLSCLCLHGLLGNSGQAFAQGPPVLHRIDHAEEDDDSGGLMPELSPTGSPQPFVPFLAPAPLAPFYNNSTPKLSGPNSLHISISILSVSGKCSLNFTAINGLMTTTAVDCFASFAPFLANVICCPQLQATLTILIGQSSKQTGSLALDPTLANYCLSDVQQLLMSQGRKRLRQTFSFKHHTTILYFLRQKYRNLKQDTKYCVHGCLNFSFGRADKWNDLLLYEVDCVKAYDSIGA</sequence>
<feature type="domain" description="SPARK" evidence="1">
    <location>
        <begin position="101"/>
        <end position="177"/>
    </location>
</feature>
<dbReference type="Pfam" id="PF19160">
    <property type="entry name" value="SPARK"/>
    <property type="match status" value="1"/>
</dbReference>
<evidence type="ECO:0000259" key="1">
    <source>
        <dbReference type="Pfam" id="PF19160"/>
    </source>
</evidence>
<dbReference type="AlphaFoldDB" id="M8AR61"/>
<evidence type="ECO:0000313" key="2">
    <source>
        <dbReference type="EnsemblPlants" id="EMT03899"/>
    </source>
</evidence>
<dbReference type="InterPro" id="IPR043891">
    <property type="entry name" value="SPARK"/>
</dbReference>
<dbReference type="GO" id="GO:0005886">
    <property type="term" value="C:plasma membrane"/>
    <property type="evidence" value="ECO:0007669"/>
    <property type="project" value="TreeGrafter"/>
</dbReference>
<reference evidence="2" key="1">
    <citation type="submission" date="2015-06" db="UniProtKB">
        <authorList>
            <consortium name="EnsemblPlants"/>
        </authorList>
    </citation>
    <scope>IDENTIFICATION</scope>
</reference>
<dbReference type="PANTHER" id="PTHR33831:SF5">
    <property type="entry name" value="OS07G0102300 PROTEIN"/>
    <property type="match status" value="1"/>
</dbReference>
<accession>M8AR61</accession>
<protein>
    <recommendedName>
        <fullName evidence="1">SPARK domain-containing protein</fullName>
    </recommendedName>
</protein>
<name>M8AR61_AEGTA</name>
<dbReference type="PANTHER" id="PTHR33831">
    <property type="entry name" value="GPI-ANCHORED PROTEIN"/>
    <property type="match status" value="1"/>
</dbReference>